<reference evidence="2" key="1">
    <citation type="submission" date="2022-07" db="EMBL/GenBank/DDBJ databases">
        <title>The genome of Lyophyllum shimeji provides insight into the initial evolution of ectomycorrhizal fungal genome.</title>
        <authorList>
            <person name="Kobayashi Y."/>
            <person name="Shibata T."/>
            <person name="Hirakawa H."/>
            <person name="Shigenobu S."/>
            <person name="Nishiyama T."/>
            <person name="Yamada A."/>
            <person name="Hasebe M."/>
            <person name="Kawaguchi M."/>
        </authorList>
    </citation>
    <scope>NUCLEOTIDE SEQUENCE</scope>
    <source>
        <strain evidence="2">AT787</strain>
    </source>
</reference>
<dbReference type="Proteomes" id="UP001063166">
    <property type="component" value="Unassembled WGS sequence"/>
</dbReference>
<sequence length="75" mass="8542">MSTALVPCVGEPENEMTRYGPSALSTKTQTHTDNRTDPCGVFAEPEYRPSVNTHYAYRWHRRRRNGPIFSNVEAS</sequence>
<evidence type="ECO:0000313" key="2">
    <source>
        <dbReference type="EMBL" id="GLB34614.1"/>
    </source>
</evidence>
<proteinExistence type="predicted"/>
<accession>A0A9P3UHX4</accession>
<gene>
    <name evidence="2" type="ORF">LshimejAT787_0201790</name>
</gene>
<comment type="caution">
    <text evidence="2">The sequence shown here is derived from an EMBL/GenBank/DDBJ whole genome shotgun (WGS) entry which is preliminary data.</text>
</comment>
<evidence type="ECO:0000313" key="3">
    <source>
        <dbReference type="Proteomes" id="UP001063166"/>
    </source>
</evidence>
<name>A0A9P3UHX4_LYOSH</name>
<feature type="region of interest" description="Disordered" evidence="1">
    <location>
        <begin position="1"/>
        <end position="35"/>
    </location>
</feature>
<dbReference type="AlphaFoldDB" id="A0A9P3UHX4"/>
<keyword evidence="3" id="KW-1185">Reference proteome</keyword>
<evidence type="ECO:0000256" key="1">
    <source>
        <dbReference type="SAM" id="MobiDB-lite"/>
    </source>
</evidence>
<organism evidence="2 3">
    <name type="scientific">Lyophyllum shimeji</name>
    <name type="common">Hon-shimeji</name>
    <name type="synonym">Tricholoma shimeji</name>
    <dbReference type="NCBI Taxonomy" id="47721"/>
    <lineage>
        <taxon>Eukaryota</taxon>
        <taxon>Fungi</taxon>
        <taxon>Dikarya</taxon>
        <taxon>Basidiomycota</taxon>
        <taxon>Agaricomycotina</taxon>
        <taxon>Agaricomycetes</taxon>
        <taxon>Agaricomycetidae</taxon>
        <taxon>Agaricales</taxon>
        <taxon>Tricholomatineae</taxon>
        <taxon>Lyophyllaceae</taxon>
        <taxon>Lyophyllum</taxon>
    </lineage>
</organism>
<protein>
    <submittedName>
        <fullName evidence="2">Uncharacterized protein</fullName>
    </submittedName>
</protein>
<dbReference type="EMBL" id="BRPK01000002">
    <property type="protein sequence ID" value="GLB34614.1"/>
    <property type="molecule type" value="Genomic_DNA"/>
</dbReference>